<evidence type="ECO:0000313" key="5">
    <source>
        <dbReference type="EMBL" id="PEH40417.1"/>
    </source>
</evidence>
<sequence>MIRYDDSSCGILDKLNAISNCRNNFSLVQIARAITIELGGHDFLFILCRDGCRSDQTSEFQYLIGCDPRWPQIYLNKRWYLNDPDLQWGLKRSQTTVASRIQTVTEGQRTMRAHEQAHGFRSKLIAPVHAPKSQTVGVLYVGTPQQPSVGEPLLLTNRIQWRSLAAELLDWFQDAQRASVTRDLALTHKESVILDLLNHDYSASAIAEELNVAIPTVYSYYKKINKKFNVQHISFALKIALSMGILG</sequence>
<dbReference type="InterPro" id="IPR016032">
    <property type="entry name" value="Sig_transdc_resp-reg_C-effctor"/>
</dbReference>
<proteinExistence type="predicted"/>
<dbReference type="Gene3D" id="3.30.450.80">
    <property type="entry name" value="Transcription factor LuxR-like, autoinducer-binding domain"/>
    <property type="match status" value="1"/>
</dbReference>
<reference evidence="6" key="1">
    <citation type="submission" date="2017-09" db="EMBL/GenBank/DDBJ databases">
        <title>FDA dAtabase for Regulatory Grade micrObial Sequences (FDA-ARGOS): Supporting development and validation of Infectious Disease Dx tests.</title>
        <authorList>
            <person name="Minogue T."/>
            <person name="Wolcott M."/>
            <person name="Wasieloski L."/>
            <person name="Aguilar W."/>
            <person name="Moore D."/>
            <person name="Tallon L."/>
            <person name="Sadzewicz L."/>
            <person name="Ott S."/>
            <person name="Zhao X."/>
            <person name="Nagaraj S."/>
            <person name="Vavikolanu K."/>
            <person name="Aluvathingal J."/>
            <person name="Nadendla S."/>
            <person name="Sichtig H."/>
        </authorList>
    </citation>
    <scope>NUCLEOTIDE SEQUENCE [LARGE SCALE GENOMIC DNA]</scope>
    <source>
        <strain evidence="6">FDAARGOS_390</strain>
    </source>
</reference>
<keyword evidence="2" id="KW-0238">DNA-binding</keyword>
<comment type="caution">
    <text evidence="5">The sequence shown here is derived from an EMBL/GenBank/DDBJ whole genome shotgun (WGS) entry which is preliminary data.</text>
</comment>
<dbReference type="InterPro" id="IPR000792">
    <property type="entry name" value="Tscrpt_reg_LuxR_C"/>
</dbReference>
<evidence type="ECO:0000256" key="1">
    <source>
        <dbReference type="ARBA" id="ARBA00023015"/>
    </source>
</evidence>
<gene>
    <name evidence="5" type="ORF">CRM94_16980</name>
</gene>
<dbReference type="AlphaFoldDB" id="A0A2A7S9T3"/>
<dbReference type="Pfam" id="PF03472">
    <property type="entry name" value="Autoind_bind"/>
    <property type="match status" value="1"/>
</dbReference>
<protein>
    <submittedName>
        <fullName evidence="5">LuxR family transcriptional regulator</fullName>
    </submittedName>
</protein>
<dbReference type="SUPFAM" id="SSF46894">
    <property type="entry name" value="C-terminal effector domain of the bipartite response regulators"/>
    <property type="match status" value="1"/>
</dbReference>
<evidence type="ECO:0000256" key="2">
    <source>
        <dbReference type="ARBA" id="ARBA00023125"/>
    </source>
</evidence>
<dbReference type="RefSeq" id="WP_098153345.1">
    <property type="nucleotide sequence ID" value="NZ_PDDY01000003.1"/>
</dbReference>
<evidence type="ECO:0000259" key="4">
    <source>
        <dbReference type="PROSITE" id="PS50043"/>
    </source>
</evidence>
<keyword evidence="3" id="KW-0804">Transcription</keyword>
<evidence type="ECO:0000256" key="3">
    <source>
        <dbReference type="ARBA" id="ARBA00023163"/>
    </source>
</evidence>
<organism evidence="5 6">
    <name type="scientific">Burkholderia gladioli</name>
    <name type="common">Pseudomonas marginata</name>
    <name type="synonym">Phytomonas marginata</name>
    <dbReference type="NCBI Taxonomy" id="28095"/>
    <lineage>
        <taxon>Bacteria</taxon>
        <taxon>Pseudomonadati</taxon>
        <taxon>Pseudomonadota</taxon>
        <taxon>Betaproteobacteria</taxon>
        <taxon>Burkholderiales</taxon>
        <taxon>Burkholderiaceae</taxon>
        <taxon>Burkholderia</taxon>
    </lineage>
</organism>
<feature type="domain" description="HTH luxR-type" evidence="4">
    <location>
        <begin position="179"/>
        <end position="244"/>
    </location>
</feature>
<dbReference type="Pfam" id="PF00196">
    <property type="entry name" value="GerE"/>
    <property type="match status" value="1"/>
</dbReference>
<dbReference type="Gene3D" id="1.10.10.10">
    <property type="entry name" value="Winged helix-like DNA-binding domain superfamily/Winged helix DNA-binding domain"/>
    <property type="match status" value="1"/>
</dbReference>
<dbReference type="Proteomes" id="UP000220629">
    <property type="component" value="Unassembled WGS sequence"/>
</dbReference>
<dbReference type="SMART" id="SM00421">
    <property type="entry name" value="HTH_LUXR"/>
    <property type="match status" value="1"/>
</dbReference>
<evidence type="ECO:0000313" key="6">
    <source>
        <dbReference type="Proteomes" id="UP000220629"/>
    </source>
</evidence>
<dbReference type="EMBL" id="PDDY01000003">
    <property type="protein sequence ID" value="PEH40417.1"/>
    <property type="molecule type" value="Genomic_DNA"/>
</dbReference>
<dbReference type="GO" id="GO:0006355">
    <property type="term" value="P:regulation of DNA-templated transcription"/>
    <property type="evidence" value="ECO:0007669"/>
    <property type="project" value="InterPro"/>
</dbReference>
<dbReference type="InterPro" id="IPR036693">
    <property type="entry name" value="TF_LuxR_autoind-bd_dom_sf"/>
</dbReference>
<dbReference type="SUPFAM" id="SSF75516">
    <property type="entry name" value="Pheromone-binding domain of LuxR-like quorum-sensing transcription factors"/>
    <property type="match status" value="1"/>
</dbReference>
<dbReference type="PROSITE" id="PS50043">
    <property type="entry name" value="HTH_LUXR_2"/>
    <property type="match status" value="1"/>
</dbReference>
<dbReference type="InterPro" id="IPR036388">
    <property type="entry name" value="WH-like_DNA-bd_sf"/>
</dbReference>
<keyword evidence="1" id="KW-0805">Transcription regulation</keyword>
<accession>A0A2A7S9T3</accession>
<dbReference type="InterPro" id="IPR005143">
    <property type="entry name" value="TF_LuxR_autoind-bd_dom"/>
</dbReference>
<name>A0A2A7S9T3_BURGA</name>
<dbReference type="GO" id="GO:0003677">
    <property type="term" value="F:DNA binding"/>
    <property type="evidence" value="ECO:0007669"/>
    <property type="project" value="UniProtKB-KW"/>
</dbReference>